<organism evidence="9 10">
    <name type="scientific">Folsomia candida</name>
    <name type="common">Springtail</name>
    <dbReference type="NCBI Taxonomy" id="158441"/>
    <lineage>
        <taxon>Eukaryota</taxon>
        <taxon>Metazoa</taxon>
        <taxon>Ecdysozoa</taxon>
        <taxon>Arthropoda</taxon>
        <taxon>Hexapoda</taxon>
        <taxon>Collembola</taxon>
        <taxon>Entomobryomorpha</taxon>
        <taxon>Isotomoidea</taxon>
        <taxon>Isotomidae</taxon>
        <taxon>Proisotominae</taxon>
        <taxon>Folsomia</taxon>
    </lineage>
</organism>
<reference evidence="9 10" key="1">
    <citation type="submission" date="2015-12" db="EMBL/GenBank/DDBJ databases">
        <title>The genome of Folsomia candida.</title>
        <authorList>
            <person name="Faddeeva A."/>
            <person name="Derks M.F."/>
            <person name="Anvar Y."/>
            <person name="Smit S."/>
            <person name="Van Straalen N."/>
            <person name="Roelofs D."/>
        </authorList>
    </citation>
    <scope>NUCLEOTIDE SEQUENCE [LARGE SCALE GENOMIC DNA]</scope>
    <source>
        <strain evidence="9 10">VU population</strain>
        <tissue evidence="9">Whole body</tissue>
    </source>
</reference>
<protein>
    <recommendedName>
        <fullName evidence="7">WD repeat-containing protein 37</fullName>
    </recommendedName>
</protein>
<dbReference type="Pfam" id="PF00400">
    <property type="entry name" value="WD40"/>
    <property type="match status" value="2"/>
</dbReference>
<dbReference type="AlphaFoldDB" id="A0A226DGC4"/>
<dbReference type="PROSITE" id="PS00678">
    <property type="entry name" value="WD_REPEATS_1"/>
    <property type="match status" value="1"/>
</dbReference>
<comment type="subcellular location">
    <subcellularLocation>
        <location evidence="2">Cytoplasm</location>
    </subcellularLocation>
    <subcellularLocation>
        <location evidence="1">Nucleus</location>
    </subcellularLocation>
</comment>
<comment type="caution">
    <text evidence="9">The sequence shown here is derived from an EMBL/GenBank/DDBJ whole genome shotgun (WGS) entry which is preliminary data.</text>
</comment>
<dbReference type="STRING" id="158441.A0A226DGC4"/>
<evidence type="ECO:0000256" key="5">
    <source>
        <dbReference type="ARBA" id="ARBA00022737"/>
    </source>
</evidence>
<dbReference type="FunFam" id="2.130.10.10:FF:001150">
    <property type="entry name" value="WD repeat-containing protein 37"/>
    <property type="match status" value="1"/>
</dbReference>
<keyword evidence="3" id="KW-0963">Cytoplasm</keyword>
<dbReference type="Proteomes" id="UP000198287">
    <property type="component" value="Unassembled WGS sequence"/>
</dbReference>
<keyword evidence="5" id="KW-0677">Repeat</keyword>
<evidence type="ECO:0000256" key="4">
    <source>
        <dbReference type="ARBA" id="ARBA00022574"/>
    </source>
</evidence>
<evidence type="ECO:0000256" key="1">
    <source>
        <dbReference type="ARBA" id="ARBA00004123"/>
    </source>
</evidence>
<evidence type="ECO:0000313" key="9">
    <source>
        <dbReference type="EMBL" id="OXA43641.1"/>
    </source>
</evidence>
<dbReference type="GO" id="GO:0005634">
    <property type="term" value="C:nucleus"/>
    <property type="evidence" value="ECO:0007669"/>
    <property type="project" value="UniProtKB-SubCell"/>
</dbReference>
<dbReference type="EMBL" id="LNIX01000021">
    <property type="protein sequence ID" value="OXA43641.1"/>
    <property type="molecule type" value="Genomic_DNA"/>
</dbReference>
<dbReference type="PANTHER" id="PTHR19855:SF12">
    <property type="entry name" value="WD REPEAT-CONTAINING PROTEIN 37"/>
    <property type="match status" value="1"/>
</dbReference>
<gene>
    <name evidence="9" type="ORF">Fcan01_21685</name>
</gene>
<proteinExistence type="predicted"/>
<dbReference type="InterPro" id="IPR019775">
    <property type="entry name" value="WD40_repeat_CS"/>
</dbReference>
<dbReference type="PROSITE" id="PS50082">
    <property type="entry name" value="WD_REPEATS_2"/>
    <property type="match status" value="1"/>
</dbReference>
<dbReference type="Gene3D" id="2.130.10.10">
    <property type="entry name" value="YVTN repeat-like/Quinoprotein amine dehydrogenase"/>
    <property type="match status" value="1"/>
</dbReference>
<evidence type="ECO:0000256" key="2">
    <source>
        <dbReference type="ARBA" id="ARBA00004496"/>
    </source>
</evidence>
<evidence type="ECO:0000256" key="3">
    <source>
        <dbReference type="ARBA" id="ARBA00022490"/>
    </source>
</evidence>
<keyword evidence="6" id="KW-0539">Nucleus</keyword>
<dbReference type="PANTHER" id="PTHR19855">
    <property type="entry name" value="WD40 REPEAT PROTEIN 12, 37"/>
    <property type="match status" value="1"/>
</dbReference>
<keyword evidence="10" id="KW-1185">Reference proteome</keyword>
<dbReference type="InterPro" id="IPR015943">
    <property type="entry name" value="WD40/YVTN_repeat-like_dom_sf"/>
</dbReference>
<dbReference type="PROSITE" id="PS50294">
    <property type="entry name" value="WD_REPEATS_REGION"/>
    <property type="match status" value="1"/>
</dbReference>
<name>A0A226DGC4_FOLCA</name>
<keyword evidence="4 8" id="KW-0853">WD repeat</keyword>
<sequence length="157" mass="18210">MWDLRSQGYSVSVFQGHTDNITSAAFTKEDRLVSGSDDRTVKVWDIRNMRASLVTIRLDSAVNRISISNAGLIAIPQDDRHIRIFDLSGQRLARLPRSNRQGHRRMVTSAAWIEDQKCNLFTCGFDRVVMAWHVQFTKDKDKDKDKEKEREKDKDRD</sequence>
<dbReference type="OMA" id="YTCGFDR"/>
<evidence type="ECO:0000256" key="8">
    <source>
        <dbReference type="PROSITE-ProRule" id="PRU00221"/>
    </source>
</evidence>
<dbReference type="InterPro" id="IPR036322">
    <property type="entry name" value="WD40_repeat_dom_sf"/>
</dbReference>
<feature type="repeat" description="WD" evidence="8">
    <location>
        <begin position="14"/>
        <end position="54"/>
    </location>
</feature>
<dbReference type="GO" id="GO:0005737">
    <property type="term" value="C:cytoplasm"/>
    <property type="evidence" value="ECO:0007669"/>
    <property type="project" value="UniProtKB-SubCell"/>
</dbReference>
<evidence type="ECO:0000256" key="7">
    <source>
        <dbReference type="ARBA" id="ARBA00040954"/>
    </source>
</evidence>
<evidence type="ECO:0000313" key="10">
    <source>
        <dbReference type="Proteomes" id="UP000198287"/>
    </source>
</evidence>
<dbReference type="OrthoDB" id="9984207at2759"/>
<dbReference type="SUPFAM" id="SSF50978">
    <property type="entry name" value="WD40 repeat-like"/>
    <property type="match status" value="1"/>
</dbReference>
<evidence type="ECO:0000256" key="6">
    <source>
        <dbReference type="ARBA" id="ARBA00023242"/>
    </source>
</evidence>
<dbReference type="SMART" id="SM00320">
    <property type="entry name" value="WD40"/>
    <property type="match status" value="3"/>
</dbReference>
<dbReference type="InterPro" id="IPR001680">
    <property type="entry name" value="WD40_rpt"/>
</dbReference>
<accession>A0A226DGC4</accession>